<dbReference type="EMBL" id="RDSM01000001">
    <property type="protein sequence ID" value="RXH57207.1"/>
    <property type="molecule type" value="Genomic_DNA"/>
</dbReference>
<evidence type="ECO:0000256" key="9">
    <source>
        <dbReference type="ARBA" id="ARBA00022741"/>
    </source>
</evidence>
<dbReference type="Gene3D" id="3.90.1200.10">
    <property type="match status" value="1"/>
</dbReference>
<evidence type="ECO:0000256" key="6">
    <source>
        <dbReference type="ARBA" id="ARBA00013882"/>
    </source>
</evidence>
<proteinExistence type="inferred from homology"/>
<evidence type="ECO:0000256" key="5">
    <source>
        <dbReference type="ARBA" id="ARBA00012619"/>
    </source>
</evidence>
<dbReference type="GO" id="GO:0047471">
    <property type="term" value="F:maltose alpha-D-glucosyltransferase activity"/>
    <property type="evidence" value="ECO:0007669"/>
    <property type="project" value="UniProtKB-EC"/>
</dbReference>
<keyword evidence="11" id="KW-0067">ATP-binding</keyword>
<evidence type="ECO:0000259" key="16">
    <source>
        <dbReference type="SMART" id="SM00642"/>
    </source>
</evidence>
<dbReference type="InterPro" id="IPR045857">
    <property type="entry name" value="O16G_dom_2"/>
</dbReference>
<dbReference type="Proteomes" id="UP000289437">
    <property type="component" value="Unassembled WGS sequence"/>
</dbReference>
<dbReference type="SUPFAM" id="SSF56112">
    <property type="entry name" value="Protein kinase-like (PK-like)"/>
    <property type="match status" value="1"/>
</dbReference>
<dbReference type="GO" id="GO:0046872">
    <property type="term" value="F:metal ion binding"/>
    <property type="evidence" value="ECO:0007669"/>
    <property type="project" value="UniProtKB-KW"/>
</dbReference>
<comment type="similarity">
    <text evidence="2">Belongs to the glycosyl hydrolase 13 family. TreS subfamily.</text>
</comment>
<protein>
    <recommendedName>
        <fullName evidence="6">Maltokinase</fullName>
        <ecNumber evidence="4">2.7.1.175</ecNumber>
        <ecNumber evidence="5">5.4.99.16</ecNumber>
    </recommendedName>
    <alternativeName>
        <fullName evidence="14">Maltose alpha-D-glucosyltransferase</fullName>
    </alternativeName>
    <alternativeName>
        <fullName evidence="13">Maltose-1-phosphate synthase</fullName>
    </alternativeName>
</protein>
<dbReference type="InterPro" id="IPR017853">
    <property type="entry name" value="GH"/>
</dbReference>
<feature type="domain" description="Glycosyl hydrolase family 13 catalytic" evidence="16">
    <location>
        <begin position="20"/>
        <end position="419"/>
    </location>
</feature>
<keyword evidence="8" id="KW-0479">Metal-binding</keyword>
<dbReference type="EC" id="5.4.99.16" evidence="5"/>
<evidence type="ECO:0000256" key="14">
    <source>
        <dbReference type="ARBA" id="ARBA00031378"/>
    </source>
</evidence>
<dbReference type="Pfam" id="PF00128">
    <property type="entry name" value="Alpha-amylase"/>
    <property type="match status" value="1"/>
</dbReference>
<dbReference type="GO" id="GO:0016740">
    <property type="term" value="F:transferase activity"/>
    <property type="evidence" value="ECO:0007669"/>
    <property type="project" value="UniProtKB-KW"/>
</dbReference>
<reference evidence="18" key="2">
    <citation type="submission" date="2019-02" db="EMBL/GenBank/DDBJ databases">
        <title>Granulicella sibirica sp. nov., a psychrotolerant acidobacterium isolated from an organic soil layer in forested tundra, West Siberia.</title>
        <authorList>
            <person name="Oshkin I.Y."/>
            <person name="Kulichevskaya I.S."/>
            <person name="Rijpstra W.I.C."/>
            <person name="Sinninghe Damste J.S."/>
            <person name="Rakitin A.L."/>
            <person name="Ravin N.V."/>
            <person name="Dedysh S.N."/>
        </authorList>
    </citation>
    <scope>NUCLEOTIDE SEQUENCE [LARGE SCALE GENOMIC DNA]</scope>
    <source>
        <strain evidence="18">AF10</strain>
    </source>
</reference>
<evidence type="ECO:0000256" key="4">
    <source>
        <dbReference type="ARBA" id="ARBA00011962"/>
    </source>
</evidence>
<dbReference type="PANTHER" id="PTHR10357">
    <property type="entry name" value="ALPHA-AMYLASE FAMILY MEMBER"/>
    <property type="match status" value="1"/>
</dbReference>
<dbReference type="InterPro" id="IPR040999">
    <property type="entry name" value="Mak_N_cap"/>
</dbReference>
<comment type="similarity">
    <text evidence="3">Belongs to the aminoglycoside phosphotransferase family.</text>
</comment>
<evidence type="ECO:0000256" key="13">
    <source>
        <dbReference type="ARBA" id="ARBA00031251"/>
    </source>
</evidence>
<dbReference type="OrthoDB" id="9805159at2"/>
<keyword evidence="7" id="KW-0808">Transferase</keyword>
<dbReference type="InterPro" id="IPR032091">
    <property type="entry name" value="Malt_amylase-like_C"/>
</dbReference>
<evidence type="ECO:0000256" key="1">
    <source>
        <dbReference type="ARBA" id="ARBA00001595"/>
    </source>
</evidence>
<dbReference type="FunFam" id="3.20.20.80:FF:000055">
    <property type="entry name" value="Trehalose synthase"/>
    <property type="match status" value="1"/>
</dbReference>
<dbReference type="EC" id="2.7.1.175" evidence="4"/>
<keyword evidence="12" id="KW-0413">Isomerase</keyword>
<dbReference type="InterPro" id="IPR013780">
    <property type="entry name" value="Glyco_hydro_b"/>
</dbReference>
<keyword evidence="9" id="KW-0547">Nucleotide-binding</keyword>
<evidence type="ECO:0000256" key="10">
    <source>
        <dbReference type="ARBA" id="ARBA00022837"/>
    </source>
</evidence>
<dbReference type="InterPro" id="IPR011009">
    <property type="entry name" value="Kinase-like_dom_sf"/>
</dbReference>
<evidence type="ECO:0000256" key="3">
    <source>
        <dbReference type="ARBA" id="ARBA00006219"/>
    </source>
</evidence>
<dbReference type="NCBIfam" id="TIGR02457">
    <property type="entry name" value="TreS_Cterm"/>
    <property type="match status" value="1"/>
</dbReference>
<evidence type="ECO:0000256" key="2">
    <source>
        <dbReference type="ARBA" id="ARBA00005496"/>
    </source>
</evidence>
<name>A0A4Q0T1Z5_9BACT</name>
<comment type="catalytic activity">
    <reaction evidence="1">
        <text>D-maltose = alpha,alpha-trehalose</text>
        <dbReference type="Rhea" id="RHEA:15145"/>
        <dbReference type="ChEBI" id="CHEBI:16551"/>
        <dbReference type="ChEBI" id="CHEBI:17306"/>
        <dbReference type="EC" id="5.4.99.16"/>
    </reaction>
</comment>
<dbReference type="SUPFAM" id="SSF51011">
    <property type="entry name" value="Glycosyl hydrolase domain"/>
    <property type="match status" value="1"/>
</dbReference>
<comment type="catalytic activity">
    <reaction evidence="15">
        <text>D-maltose + ATP = alpha-maltose 1-phosphate + ADP + H(+)</text>
        <dbReference type="Rhea" id="RHEA:31915"/>
        <dbReference type="ChEBI" id="CHEBI:15378"/>
        <dbReference type="ChEBI" id="CHEBI:17306"/>
        <dbReference type="ChEBI" id="CHEBI:30616"/>
        <dbReference type="ChEBI" id="CHEBI:63576"/>
        <dbReference type="ChEBI" id="CHEBI:456216"/>
        <dbReference type="EC" id="2.7.1.175"/>
    </reaction>
</comment>
<dbReference type="RefSeq" id="WP_128911414.1">
    <property type="nucleotide sequence ID" value="NZ_RDSM01000001.1"/>
</dbReference>
<dbReference type="Pfam" id="PF18085">
    <property type="entry name" value="Mak_N_cap"/>
    <property type="match status" value="1"/>
</dbReference>
<dbReference type="SUPFAM" id="SSF51445">
    <property type="entry name" value="(Trans)glycosidases"/>
    <property type="match status" value="1"/>
</dbReference>
<dbReference type="Pfam" id="PF16657">
    <property type="entry name" value="Malt_amylase_C"/>
    <property type="match status" value="1"/>
</dbReference>
<dbReference type="Gene3D" id="2.60.40.1180">
    <property type="entry name" value="Golgi alpha-mannosidase II"/>
    <property type="match status" value="1"/>
</dbReference>
<keyword evidence="10" id="KW-0106">Calcium</keyword>
<keyword evidence="18" id="KW-1185">Reference proteome</keyword>
<evidence type="ECO:0000256" key="12">
    <source>
        <dbReference type="ARBA" id="ARBA00023235"/>
    </source>
</evidence>
<dbReference type="AlphaFoldDB" id="A0A4Q0T1Z5"/>
<reference evidence="17 18" key="1">
    <citation type="submission" date="2018-11" db="EMBL/GenBank/DDBJ databases">
        <authorList>
            <person name="Mardanov A.V."/>
            <person name="Ravin N.V."/>
            <person name="Dedysh S.N."/>
        </authorList>
    </citation>
    <scope>NUCLEOTIDE SEQUENCE [LARGE SCALE GENOMIC DNA]</scope>
    <source>
        <strain evidence="17 18">AF10</strain>
    </source>
</reference>
<dbReference type="PANTHER" id="PTHR10357:SF219">
    <property type="entry name" value="MALTOSE ALPHA-D-GLUCOSYLTRANSFERASE"/>
    <property type="match status" value="1"/>
</dbReference>
<evidence type="ECO:0000313" key="17">
    <source>
        <dbReference type="EMBL" id="RXH57207.1"/>
    </source>
</evidence>
<sequence length="1213" mass="134756">MKKAGSATDPLWFKDAVIYELHVRAFMDSNGDGIGDFGGLLSRLDYLQDLGVTCIWLLPFFPSPLRDDGYDIANYVDVNPSYGTLNDFKLFLDAAHQRGMQVMIELVINHTSDVHPWFQAARLAPPGSPEREMYVWSDTAEKYPGVRIIFTDTEKSNWTWDETAQQFYWHRFFSHQPDLNFDNPRVMEEVLTAMRFWLDMGVDALRLDAIPYLVERDGTNCENVPDTHVKIKEIRAVIDAEYEGRTILAEANMWPADVRPYFGDGDECHMAFHFPLMPRIYMALRQEDRLPITDIMAQTPDIPANCQWGLFLRNHDELTLEMVTDDERDYMYLAYSADPRMRINVGIRRRLAPLVDNNRRRIELLNSLLLSFPGTPIMYYGDEIGMGDNIYLGDRNGVRTPMQWNSDRNAGFSTAVPARLYFPVIMDPIWGYQAINVEAQLSDQSSLLHWTRNMIALRKLFQVFGRGTLEFLHPENRKILAYIRDYDGGVARETVLCVANLSRFAQPVSLDLGRFAGMHPVEMLGYVPFPTITSGPYPLTIAPYSFLWLELQAGPVKIEEPVDQPLDAIDENEEAALDLLTKGWPALIAGHGLELLQKALPGYLPRQRWFGAKSRTIESVTVVDWAELRTPASHSEGHLLDVSMVSTPTKGTLGGALFFLRVCYQGSKHQDSAVNAGEWDLYQVPLAFTTGAEAEAIRTNSPGSILASFSTPVGPALLHDATTREDFRQGLLRLIETSGSEPLTTVGLAALDVAATLSAASTGHTATEALSSGEAEALLGHPEEATTGPATKGEPVHLRPHEVFPKTKASLEVDGSINGTHGSAFEKARGKGELGARTGSAEQSNTSILYGKSLILKLFRRLQPGENPDTEIGRFLTEVAHFPQIAPFLGEIILKRPNGEATTIGMLQGLVQNEGDGWEFTLEELGRYFEATATAALPAEVKAATLTEPAEMSHQAREHVGMYLGMAAQLGRRTAEMHLALATPTDDPAFAAEPFTAKDLERDAWRVDAQINHTLDALKRGMSGLMDLTADAAALVLSRRIDLFARAHAITGTSPELSGQRIRIHGDYHLGQVLRAKGDVVILDFEGEPARSLEERRAKQSPLRDVAGMLRSFSYAAAAGLEAYSQRHPDSGRGGRSLEPWARLWQNAISTEFLKAWQTSISANSALMPDAVQAQKLLEAFLLEKALYELLYELNNRPAWVRIPLAGILALSH</sequence>
<organism evidence="17 18">
    <name type="scientific">Granulicella sibirica</name>
    <dbReference type="NCBI Taxonomy" id="2479048"/>
    <lineage>
        <taxon>Bacteria</taxon>
        <taxon>Pseudomonadati</taxon>
        <taxon>Acidobacteriota</taxon>
        <taxon>Terriglobia</taxon>
        <taxon>Terriglobales</taxon>
        <taxon>Acidobacteriaceae</taxon>
        <taxon>Granulicella</taxon>
    </lineage>
</organism>
<evidence type="ECO:0000256" key="15">
    <source>
        <dbReference type="ARBA" id="ARBA00049067"/>
    </source>
</evidence>
<dbReference type="SMART" id="SM00642">
    <property type="entry name" value="Aamy"/>
    <property type="match status" value="1"/>
</dbReference>
<accession>A0A4Q0T1Z5</accession>
<evidence type="ECO:0000256" key="11">
    <source>
        <dbReference type="ARBA" id="ARBA00022840"/>
    </source>
</evidence>
<gene>
    <name evidence="17" type="ORF">GRAN_0517</name>
</gene>
<evidence type="ECO:0000256" key="8">
    <source>
        <dbReference type="ARBA" id="ARBA00022723"/>
    </source>
</evidence>
<comment type="caution">
    <text evidence="17">The sequence shown here is derived from an EMBL/GenBank/DDBJ whole genome shotgun (WGS) entry which is preliminary data.</text>
</comment>
<dbReference type="Gene3D" id="3.90.400.10">
    <property type="entry name" value="Oligo-1,6-glucosidase, Domain 2"/>
    <property type="match status" value="1"/>
</dbReference>
<evidence type="ECO:0000313" key="18">
    <source>
        <dbReference type="Proteomes" id="UP000289437"/>
    </source>
</evidence>
<dbReference type="Gene3D" id="3.20.20.80">
    <property type="entry name" value="Glycosidases"/>
    <property type="match status" value="1"/>
</dbReference>
<dbReference type="InterPro" id="IPR006047">
    <property type="entry name" value="GH13_cat_dom"/>
</dbReference>
<dbReference type="GO" id="GO:0005524">
    <property type="term" value="F:ATP binding"/>
    <property type="evidence" value="ECO:0007669"/>
    <property type="project" value="UniProtKB-KW"/>
</dbReference>
<dbReference type="InterPro" id="IPR012810">
    <property type="entry name" value="TreS/a-amylase_N"/>
</dbReference>
<evidence type="ECO:0000256" key="7">
    <source>
        <dbReference type="ARBA" id="ARBA00022679"/>
    </source>
</evidence>
<dbReference type="NCBIfam" id="TIGR02456">
    <property type="entry name" value="treS_nterm"/>
    <property type="match status" value="1"/>
</dbReference>
<dbReference type="GO" id="GO:0005975">
    <property type="term" value="P:carbohydrate metabolic process"/>
    <property type="evidence" value="ECO:0007669"/>
    <property type="project" value="InterPro"/>
</dbReference>
<dbReference type="InterPro" id="IPR012811">
    <property type="entry name" value="TreS_maltokin_C_dom"/>
</dbReference>
<dbReference type="CDD" id="cd11334">
    <property type="entry name" value="AmyAc_TreS"/>
    <property type="match status" value="1"/>
</dbReference>